<protein>
    <submittedName>
        <fullName evidence="1">Uncharacterized protein</fullName>
    </submittedName>
</protein>
<keyword evidence="2" id="KW-1185">Reference proteome</keyword>
<dbReference type="RefSeq" id="WP_222509893.1">
    <property type="nucleotide sequence ID" value="NZ_JAHVJA010000015.1"/>
</dbReference>
<evidence type="ECO:0000313" key="1">
    <source>
        <dbReference type="EMBL" id="MBY6141950.1"/>
    </source>
</evidence>
<proteinExistence type="predicted"/>
<organism evidence="1 2">
    <name type="scientific">Leisingera daeponensis</name>
    <dbReference type="NCBI Taxonomy" id="405746"/>
    <lineage>
        <taxon>Bacteria</taxon>
        <taxon>Pseudomonadati</taxon>
        <taxon>Pseudomonadota</taxon>
        <taxon>Alphaproteobacteria</taxon>
        <taxon>Rhodobacterales</taxon>
        <taxon>Roseobacteraceae</taxon>
        <taxon>Leisingera</taxon>
    </lineage>
</organism>
<evidence type="ECO:0000313" key="2">
    <source>
        <dbReference type="Proteomes" id="UP000766629"/>
    </source>
</evidence>
<name>A0ABS7NL91_9RHOB</name>
<dbReference type="Proteomes" id="UP000766629">
    <property type="component" value="Unassembled WGS sequence"/>
</dbReference>
<comment type="caution">
    <text evidence="1">The sequence shown here is derived from an EMBL/GenBank/DDBJ whole genome shotgun (WGS) entry which is preliminary data.</text>
</comment>
<gene>
    <name evidence="1" type="ORF">KUV26_21155</name>
</gene>
<reference evidence="1 2" key="1">
    <citation type="submission" date="2021-06" db="EMBL/GenBank/DDBJ databases">
        <title>50 bacteria genomes isolated from Dapeng, Shenzhen, China.</title>
        <authorList>
            <person name="Zheng W."/>
            <person name="Yu S."/>
            <person name="Huang Y."/>
        </authorList>
    </citation>
    <scope>NUCLEOTIDE SEQUENCE [LARGE SCALE GENOMIC DNA]</scope>
    <source>
        <strain evidence="1 2">DP1N14-2</strain>
    </source>
</reference>
<dbReference type="EMBL" id="JAHVJA010000015">
    <property type="protein sequence ID" value="MBY6141950.1"/>
    <property type="molecule type" value="Genomic_DNA"/>
</dbReference>
<sequence length="53" mass="6322">MYLQASKRLGFWRYRLAVRIERIGFRKRRVSGLRSAPGRKGLARVGRRVVYWA</sequence>
<accession>A0ABS7NL91</accession>